<feature type="domain" description="N-acetyltransferase" evidence="4">
    <location>
        <begin position="4"/>
        <end position="161"/>
    </location>
</feature>
<dbReference type="PROSITE" id="PS51186">
    <property type="entry name" value="GNAT"/>
    <property type="match status" value="1"/>
</dbReference>
<dbReference type="SUPFAM" id="SSF55729">
    <property type="entry name" value="Acyl-CoA N-acyltransferases (Nat)"/>
    <property type="match status" value="1"/>
</dbReference>
<evidence type="ECO:0000313" key="5">
    <source>
        <dbReference type="EMBL" id="MBD8027827.1"/>
    </source>
</evidence>
<keyword evidence="6" id="KW-1185">Reference proteome</keyword>
<dbReference type="EMBL" id="JACSQA010000025">
    <property type="protein sequence ID" value="MBD8027827.1"/>
    <property type="molecule type" value="Genomic_DNA"/>
</dbReference>
<accession>A0ABR8XF05</accession>
<reference evidence="5 6" key="1">
    <citation type="submission" date="2020-08" db="EMBL/GenBank/DDBJ databases">
        <title>A Genomic Blueprint of the Chicken Gut Microbiome.</title>
        <authorList>
            <person name="Gilroy R."/>
            <person name="Ravi A."/>
            <person name="Getino M."/>
            <person name="Pursley I."/>
            <person name="Horton D.L."/>
            <person name="Alikhan N.-F."/>
            <person name="Baker D."/>
            <person name="Gharbi K."/>
            <person name="Hall N."/>
            <person name="Watson M."/>
            <person name="Adriaenssens E.M."/>
            <person name="Foster-Nyarko E."/>
            <person name="Jarju S."/>
            <person name="Secka A."/>
            <person name="Antonio M."/>
            <person name="Oren A."/>
            <person name="Chaudhuri R."/>
            <person name="La Ragione R.M."/>
            <person name="Hildebrand F."/>
            <person name="Pallen M.J."/>
        </authorList>
    </citation>
    <scope>NUCLEOTIDE SEQUENCE [LARGE SCALE GENOMIC DNA]</scope>
    <source>
        <strain evidence="5 6">Re31</strain>
    </source>
</reference>
<evidence type="ECO:0000313" key="6">
    <source>
        <dbReference type="Proteomes" id="UP000640930"/>
    </source>
</evidence>
<evidence type="ECO:0000256" key="1">
    <source>
        <dbReference type="ARBA" id="ARBA00022679"/>
    </source>
</evidence>
<dbReference type="InterPro" id="IPR016181">
    <property type="entry name" value="Acyl_CoA_acyltransferase"/>
</dbReference>
<dbReference type="PANTHER" id="PTHR43792">
    <property type="entry name" value="GNAT FAMILY, PUTATIVE (AFU_ORTHOLOGUE AFUA_3G00765)-RELATED-RELATED"/>
    <property type="match status" value="1"/>
</dbReference>
<comment type="caution">
    <text evidence="5">The sequence shown here is derived from an EMBL/GenBank/DDBJ whole genome shotgun (WGS) entry which is preliminary data.</text>
</comment>
<dbReference type="InterPro" id="IPR000182">
    <property type="entry name" value="GNAT_dom"/>
</dbReference>
<name>A0ABR8XF05_9BACL</name>
<dbReference type="Gene3D" id="3.40.630.30">
    <property type="match status" value="1"/>
</dbReference>
<keyword evidence="2" id="KW-0012">Acyltransferase</keyword>
<gene>
    <name evidence="5" type="ORF">H9636_14335</name>
</gene>
<evidence type="ECO:0000256" key="2">
    <source>
        <dbReference type="ARBA" id="ARBA00023315"/>
    </source>
</evidence>
<protein>
    <submittedName>
        <fullName evidence="5">GNAT family N-acetyltransferase</fullName>
    </submittedName>
</protein>
<organism evidence="5 6">
    <name type="scientific">Ureibacillus galli</name>
    <dbReference type="NCBI Taxonomy" id="2762222"/>
    <lineage>
        <taxon>Bacteria</taxon>
        <taxon>Bacillati</taxon>
        <taxon>Bacillota</taxon>
        <taxon>Bacilli</taxon>
        <taxon>Bacillales</taxon>
        <taxon>Caryophanaceae</taxon>
        <taxon>Ureibacillus</taxon>
    </lineage>
</organism>
<dbReference type="RefSeq" id="WP_191708248.1">
    <property type="nucleotide sequence ID" value="NZ_JACSQA010000025.1"/>
</dbReference>
<dbReference type="Proteomes" id="UP000640930">
    <property type="component" value="Unassembled WGS sequence"/>
</dbReference>
<dbReference type="PANTHER" id="PTHR43792:SF8">
    <property type="entry name" value="[RIBOSOMAL PROTEIN US5]-ALANINE N-ACETYLTRANSFERASE"/>
    <property type="match status" value="1"/>
</dbReference>
<dbReference type="InterPro" id="IPR051531">
    <property type="entry name" value="N-acetyltransferase"/>
</dbReference>
<keyword evidence="1" id="KW-0808">Transferase</keyword>
<dbReference type="Pfam" id="PF13302">
    <property type="entry name" value="Acetyltransf_3"/>
    <property type="match status" value="1"/>
</dbReference>
<comment type="similarity">
    <text evidence="3">Belongs to the acetyltransferase family. RimJ subfamily.</text>
</comment>
<sequence length="178" mass="21032">MSEIQFVKFDNEINELVSFMTNNTWEFHLIPNPSKEQIIQNYYTGYYFQNRETFWIINSDNKIGIIIIEDINDTIPLFDIRLDKAVRGKGYGALAVQWIVQYLFTLPDKKIRIEAHTRSDNLAMRKTLFKCRFVKEGYFRNAWENNGGTISDSICYAIIRDDWEKGKITPIKLNEIPF</sequence>
<proteinExistence type="inferred from homology"/>
<evidence type="ECO:0000256" key="3">
    <source>
        <dbReference type="ARBA" id="ARBA00038502"/>
    </source>
</evidence>
<evidence type="ECO:0000259" key="4">
    <source>
        <dbReference type="PROSITE" id="PS51186"/>
    </source>
</evidence>